<accession>A0A9E8MJT2</accession>
<dbReference type="SMART" id="SM00833">
    <property type="entry name" value="CobW_C"/>
    <property type="match status" value="1"/>
</dbReference>
<dbReference type="SUPFAM" id="SSF90002">
    <property type="entry name" value="Hypothetical protein YjiA, C-terminal domain"/>
    <property type="match status" value="1"/>
</dbReference>
<dbReference type="Proteomes" id="UP001164706">
    <property type="component" value="Chromosome"/>
</dbReference>
<feature type="domain" description="CobW C-terminal" evidence="1">
    <location>
        <begin position="192"/>
        <end position="290"/>
    </location>
</feature>
<keyword evidence="3" id="KW-1185">Reference proteome</keyword>
<dbReference type="InterPro" id="IPR051927">
    <property type="entry name" value="Zn_Chap_cDPG_Synth"/>
</dbReference>
<gene>
    <name evidence="2" type="ORF">OVN18_09860</name>
</gene>
<dbReference type="AlphaFoldDB" id="A0A9E8MJT2"/>
<dbReference type="PANTHER" id="PTHR43603">
    <property type="entry name" value="COBW DOMAIN-CONTAINING PROTEIN DDB_G0274527"/>
    <property type="match status" value="1"/>
</dbReference>
<dbReference type="EMBL" id="CP113089">
    <property type="protein sequence ID" value="WAB80865.1"/>
    <property type="molecule type" value="Genomic_DNA"/>
</dbReference>
<evidence type="ECO:0000313" key="3">
    <source>
        <dbReference type="Proteomes" id="UP001164706"/>
    </source>
</evidence>
<dbReference type="Pfam" id="PF07683">
    <property type="entry name" value="CobW_C"/>
    <property type="match status" value="1"/>
</dbReference>
<organism evidence="2 3">
    <name type="scientific">Microcella daejeonensis</name>
    <dbReference type="NCBI Taxonomy" id="2994971"/>
    <lineage>
        <taxon>Bacteria</taxon>
        <taxon>Bacillati</taxon>
        <taxon>Actinomycetota</taxon>
        <taxon>Actinomycetes</taxon>
        <taxon>Micrococcales</taxon>
        <taxon>Microbacteriaceae</taxon>
        <taxon>Microcella</taxon>
    </lineage>
</organism>
<name>A0A9E8MJT2_9MICO</name>
<protein>
    <submittedName>
        <fullName evidence="2">GTP-binding protein</fullName>
    </submittedName>
</protein>
<reference evidence="2" key="1">
    <citation type="submission" date="2022-11" db="EMBL/GenBank/DDBJ databases">
        <title>Description of Microcella daejonensis nov. sp, isolated from riverside soil.</title>
        <authorList>
            <person name="Molina K.M."/>
            <person name="Kim S.B."/>
        </authorList>
    </citation>
    <scope>NUCLEOTIDE SEQUENCE</scope>
    <source>
        <strain evidence="2">MMS21-STM12</strain>
    </source>
</reference>
<dbReference type="PANTHER" id="PTHR43603:SF1">
    <property type="entry name" value="ZINC-REGULATED GTPASE METALLOPROTEIN ACTIVATOR 1"/>
    <property type="match status" value="1"/>
</dbReference>
<dbReference type="InterPro" id="IPR011629">
    <property type="entry name" value="CobW-like_C"/>
</dbReference>
<evidence type="ECO:0000259" key="1">
    <source>
        <dbReference type="SMART" id="SM00833"/>
    </source>
</evidence>
<dbReference type="KEGG" id="mdb:OVN18_09860"/>
<sequence length="319" mass="34145">MRVTLVTGSDAVLRRRMQAVIADERWTVGDAGPGTADSLAAAVSAAARAGLNGALALSLHPSLDPLETALVLQQHWAMEHPAARVRLSDVVTVAHARELRVLLHEGGAHDLDAPEATAQRIEAATAIVVAGGDDPRLRHLVRALNPRSPVLDERGLDRSRYRGILRAPVDDLGRCQGWMLALRGALLSGPAVDVVVFRDPRPFHPYRLAEVVERGLAPSRVGTIWRSRGLVRLASRVERVGSWCTAGEVLRLDPTTMTSDDPEAPAGQELVLMGSGLRRAAIVDALGSALLTPGELLEGPMAWAGYADPFPVWQSAHGH</sequence>
<evidence type="ECO:0000313" key="2">
    <source>
        <dbReference type="EMBL" id="WAB80865.1"/>
    </source>
</evidence>
<dbReference type="RefSeq" id="WP_267780599.1">
    <property type="nucleotide sequence ID" value="NZ_CP113089.1"/>
</dbReference>
<proteinExistence type="predicted"/>